<comment type="caution">
    <text evidence="1">The sequence shown here is derived from an EMBL/GenBank/DDBJ whole genome shotgun (WGS) entry which is preliminary data.</text>
</comment>
<evidence type="ECO:0000313" key="1">
    <source>
        <dbReference type="EMBL" id="KAI8430875.1"/>
    </source>
</evidence>
<accession>A0ACC0K3C2</accession>
<proteinExistence type="predicted"/>
<organism evidence="1 2">
    <name type="scientific">Choristoneura fumiferana</name>
    <name type="common">Spruce budworm moth</name>
    <name type="synonym">Archips fumiferana</name>
    <dbReference type="NCBI Taxonomy" id="7141"/>
    <lineage>
        <taxon>Eukaryota</taxon>
        <taxon>Metazoa</taxon>
        <taxon>Ecdysozoa</taxon>
        <taxon>Arthropoda</taxon>
        <taxon>Hexapoda</taxon>
        <taxon>Insecta</taxon>
        <taxon>Pterygota</taxon>
        <taxon>Neoptera</taxon>
        <taxon>Endopterygota</taxon>
        <taxon>Lepidoptera</taxon>
        <taxon>Glossata</taxon>
        <taxon>Ditrysia</taxon>
        <taxon>Tortricoidea</taxon>
        <taxon>Tortricidae</taxon>
        <taxon>Tortricinae</taxon>
        <taxon>Choristoneura</taxon>
    </lineage>
</organism>
<name>A0ACC0K3C2_CHOFU</name>
<evidence type="ECO:0000313" key="2">
    <source>
        <dbReference type="Proteomes" id="UP001064048"/>
    </source>
</evidence>
<sequence length="231" mass="25386">MRFHTSLHHGGGGARRDHVQQHVVARAAGAASGADILVLQQTNWHRTFQEYLDEYNSTARAEMHLVLFKDAIEHVVRVARVLRAERGHCLMVGPGGSGRRSVATLAGHVNECNFEANESDMIDGTLPWLRTQLIRATRHPTSTASTFGVDSLSTVGPRVDAALSTSGQLGDFAWSTTERRVVNENDCGERRADRAQFTRGKHTSSELSPSGPLAVRTWTPRERGEPVTLRS</sequence>
<dbReference type="EMBL" id="CM046131">
    <property type="protein sequence ID" value="KAI8430875.1"/>
    <property type="molecule type" value="Genomic_DNA"/>
</dbReference>
<dbReference type="Proteomes" id="UP001064048">
    <property type="component" value="Chromosome Z"/>
</dbReference>
<keyword evidence="2" id="KW-1185">Reference proteome</keyword>
<gene>
    <name evidence="1" type="ORF">MSG28_001008</name>
</gene>
<protein>
    <submittedName>
        <fullName evidence="1">Uncharacterized protein</fullName>
    </submittedName>
</protein>
<reference evidence="1 2" key="1">
    <citation type="journal article" date="2022" name="Genome Biol. Evol.">
        <title>The Spruce Budworm Genome: Reconstructing the Evolutionary History of Antifreeze Proteins.</title>
        <authorList>
            <person name="Beliveau C."/>
            <person name="Gagne P."/>
            <person name="Picq S."/>
            <person name="Vernygora O."/>
            <person name="Keeling C.I."/>
            <person name="Pinkney K."/>
            <person name="Doucet D."/>
            <person name="Wen F."/>
            <person name="Johnston J.S."/>
            <person name="Maaroufi H."/>
            <person name="Boyle B."/>
            <person name="Laroche J."/>
            <person name="Dewar K."/>
            <person name="Juretic N."/>
            <person name="Blackburn G."/>
            <person name="Nisole A."/>
            <person name="Brunet B."/>
            <person name="Brandao M."/>
            <person name="Lumley L."/>
            <person name="Duan J."/>
            <person name="Quan G."/>
            <person name="Lucarotti C.J."/>
            <person name="Roe A.D."/>
            <person name="Sperling F.A.H."/>
            <person name="Levesque R.C."/>
            <person name="Cusson M."/>
        </authorList>
    </citation>
    <scope>NUCLEOTIDE SEQUENCE [LARGE SCALE GENOMIC DNA]</scope>
    <source>
        <strain evidence="1">Glfc:IPQL:Cfum</strain>
    </source>
</reference>